<dbReference type="AlphaFoldDB" id="A0A0H5DIZ2"/>
<gene>
    <name evidence="10" type="primary">aidB_2</name>
    <name evidence="10" type="ORF">NIT7321_03037</name>
</gene>
<dbReference type="RefSeq" id="WP_050674103.1">
    <property type="nucleotide sequence ID" value="NZ_CVRL01000039.1"/>
</dbReference>
<name>A0A0H5DIZ2_9RHOB</name>
<reference evidence="11" key="1">
    <citation type="submission" date="2015-05" db="EMBL/GenBank/DDBJ databases">
        <authorList>
            <person name="Rodrigo-Torres Lidia"/>
            <person name="Arahal R.David."/>
        </authorList>
    </citation>
    <scope>NUCLEOTIDE SEQUENCE [LARGE SCALE GENOMIC DNA]</scope>
    <source>
        <strain evidence="11">CECT 7321</strain>
    </source>
</reference>
<evidence type="ECO:0000313" key="11">
    <source>
        <dbReference type="Proteomes" id="UP000043764"/>
    </source>
</evidence>
<dbReference type="Pfam" id="PF02770">
    <property type="entry name" value="Acyl-CoA_dh_M"/>
    <property type="match status" value="1"/>
</dbReference>
<evidence type="ECO:0000256" key="1">
    <source>
        <dbReference type="ARBA" id="ARBA00001974"/>
    </source>
</evidence>
<dbReference type="GO" id="GO:0003995">
    <property type="term" value="F:acyl-CoA dehydrogenase activity"/>
    <property type="evidence" value="ECO:0007669"/>
    <property type="project" value="InterPro"/>
</dbReference>
<dbReference type="Pfam" id="PF18158">
    <property type="entry name" value="AidB_N"/>
    <property type="match status" value="1"/>
</dbReference>
<protein>
    <submittedName>
        <fullName evidence="10">Putative acyl-CoA dehydrogenase AidB</fullName>
        <ecNumber evidence="10">1.3.99.-</ecNumber>
    </submittedName>
</protein>
<feature type="region of interest" description="Disordered" evidence="6">
    <location>
        <begin position="1"/>
        <end position="23"/>
    </location>
</feature>
<proteinExistence type="inferred from homology"/>
<feature type="domain" description="Acyl-CoA oxidase/dehydrogenase middle" evidence="8">
    <location>
        <begin position="187"/>
        <end position="279"/>
    </location>
</feature>
<dbReference type="Proteomes" id="UP000043764">
    <property type="component" value="Unassembled WGS sequence"/>
</dbReference>
<sequence length="550" mass="60289">MPPRRPIAQLPTHEVANTPPHLGDQDLWSQDIVLQEGVLREGAAGSVAKLAQFGKDAGRAEVMEQADEANRHAPELRAFDRYGMRINEVRFHPSYHALQDLAVSNGLSNHAWRNPGPGAHVTHAALNYMLNQMEGGVMCPLAMSYAAVPALRTTPDVAEDWVRGLLSQRYDRRDIPASEKTGLQMGMFMTEKQGGSDVRANSTQAVPDGAGYRLTGHKFFCSAPMSDAFLTLAYAPGGLSCFLVPRFTPDGARNRFYLQRLKDKLGNRSNASSEMELQDTWGILVGPEGRGVRTIIDMVQGTRFYCAFGSAALMRQGLLQAVHHTRHRAAFQRRLIDQPLMQNVLADLALETEAALTLSLRLGRAIDEAEAGDARAGKLARIGTAIAKFWICKRAIQHAAETMECHGGPGYIEESPMPRLYREAPVNSIWEGSGNVICLDVLRALHKDPETGEVFLEELFAARGGNRDFDQALARLQQDLPSMVANPASARHLSEQMAVLWQASLLIRHAPSFVSDGFCSSRLGSRWSGVFGTLRGDAVSRALVDRVASV</sequence>
<evidence type="ECO:0000256" key="2">
    <source>
        <dbReference type="ARBA" id="ARBA00009347"/>
    </source>
</evidence>
<dbReference type="PROSITE" id="PS00073">
    <property type="entry name" value="ACYL_COA_DH_2"/>
    <property type="match status" value="1"/>
</dbReference>
<dbReference type="InterPro" id="IPR006091">
    <property type="entry name" value="Acyl-CoA_Oxase/DH_mid-dom"/>
</dbReference>
<dbReference type="PANTHER" id="PTHR42707:SF3">
    <property type="entry name" value="ACYL-COA DEHYDROGENASE AIDB-RELATED"/>
    <property type="match status" value="1"/>
</dbReference>
<evidence type="ECO:0000256" key="3">
    <source>
        <dbReference type="ARBA" id="ARBA00022630"/>
    </source>
</evidence>
<keyword evidence="4 5" id="KW-0274">FAD</keyword>
<keyword evidence="3 5" id="KW-0285">Flavoprotein</keyword>
<dbReference type="EMBL" id="CVRL01000039">
    <property type="protein sequence ID" value="CRL12165.1"/>
    <property type="molecule type" value="Genomic_DNA"/>
</dbReference>
<evidence type="ECO:0000256" key="6">
    <source>
        <dbReference type="SAM" id="MobiDB-lite"/>
    </source>
</evidence>
<accession>A0A0H5DIZ2</accession>
<evidence type="ECO:0000256" key="4">
    <source>
        <dbReference type="ARBA" id="ARBA00022827"/>
    </source>
</evidence>
<dbReference type="InterPro" id="IPR006089">
    <property type="entry name" value="Acyl-CoA_DH_CS"/>
</dbReference>
<dbReference type="InterPro" id="IPR052904">
    <property type="entry name" value="Acyl-CoA_dehydrogenase-like"/>
</dbReference>
<dbReference type="Gene3D" id="6.10.250.600">
    <property type="match status" value="1"/>
</dbReference>
<dbReference type="PANTHER" id="PTHR42707">
    <property type="entry name" value="ACYL-COA DEHYDROGENASE"/>
    <property type="match status" value="1"/>
</dbReference>
<dbReference type="SUPFAM" id="SSF56645">
    <property type="entry name" value="Acyl-CoA dehydrogenase NM domain-like"/>
    <property type="match status" value="1"/>
</dbReference>
<comment type="similarity">
    <text evidence="2 5">Belongs to the acyl-CoA dehydrogenase family.</text>
</comment>
<evidence type="ECO:0000259" key="8">
    <source>
        <dbReference type="Pfam" id="PF02770"/>
    </source>
</evidence>
<feature type="domain" description="Adaptive response protein AidB N-terminal" evidence="9">
    <location>
        <begin position="17"/>
        <end position="171"/>
    </location>
</feature>
<dbReference type="InterPro" id="IPR036250">
    <property type="entry name" value="AcylCo_DH-like_C"/>
</dbReference>
<feature type="domain" description="Acyl-CoA dehydrogenase/oxidase C-terminal" evidence="7">
    <location>
        <begin position="289"/>
        <end position="445"/>
    </location>
</feature>
<dbReference type="SUPFAM" id="SSF47203">
    <property type="entry name" value="Acyl-CoA dehydrogenase C-terminal domain-like"/>
    <property type="match status" value="1"/>
</dbReference>
<evidence type="ECO:0000259" key="9">
    <source>
        <dbReference type="Pfam" id="PF18158"/>
    </source>
</evidence>
<dbReference type="EC" id="1.3.99.-" evidence="10"/>
<organism evidence="10 11">
    <name type="scientific">Phaeobacter italicus</name>
    <dbReference type="NCBI Taxonomy" id="481446"/>
    <lineage>
        <taxon>Bacteria</taxon>
        <taxon>Pseudomonadati</taxon>
        <taxon>Pseudomonadota</taxon>
        <taxon>Alphaproteobacteria</taxon>
        <taxon>Rhodobacterales</taxon>
        <taxon>Roseobacteraceae</taxon>
        <taxon>Phaeobacter</taxon>
    </lineage>
</organism>
<dbReference type="Gene3D" id="1.20.140.10">
    <property type="entry name" value="Butyryl-CoA Dehydrogenase, subunit A, domain 3"/>
    <property type="match status" value="1"/>
</dbReference>
<evidence type="ECO:0000256" key="5">
    <source>
        <dbReference type="RuleBase" id="RU362125"/>
    </source>
</evidence>
<dbReference type="Gene3D" id="2.40.110.20">
    <property type="match status" value="1"/>
</dbReference>
<keyword evidence="11" id="KW-1185">Reference proteome</keyword>
<keyword evidence="5 10" id="KW-0560">Oxidoreductase</keyword>
<evidence type="ECO:0000259" key="7">
    <source>
        <dbReference type="Pfam" id="PF00441"/>
    </source>
</evidence>
<dbReference type="STRING" id="481446.NIT7645_01762"/>
<dbReference type="InterPro" id="IPR041504">
    <property type="entry name" value="AidB_N"/>
</dbReference>
<dbReference type="InterPro" id="IPR009075">
    <property type="entry name" value="AcylCo_DH/oxidase_C"/>
</dbReference>
<dbReference type="Pfam" id="PF00441">
    <property type="entry name" value="Acyl-CoA_dh_1"/>
    <property type="match status" value="1"/>
</dbReference>
<dbReference type="InterPro" id="IPR009100">
    <property type="entry name" value="AcylCoA_DH/oxidase_NM_dom_sf"/>
</dbReference>
<comment type="cofactor">
    <cofactor evidence="1 5">
        <name>FAD</name>
        <dbReference type="ChEBI" id="CHEBI:57692"/>
    </cofactor>
</comment>
<evidence type="ECO:0000313" key="10">
    <source>
        <dbReference type="EMBL" id="CRL12165.1"/>
    </source>
</evidence>